<feature type="non-terminal residue" evidence="1">
    <location>
        <position position="1"/>
    </location>
</feature>
<evidence type="ECO:0000313" key="1">
    <source>
        <dbReference type="EMBL" id="VAW37103.1"/>
    </source>
</evidence>
<proteinExistence type="predicted"/>
<name>A0A3B0V9U9_9ZZZZ</name>
<dbReference type="InterPro" id="IPR009241">
    <property type="entry name" value="HigB-like"/>
</dbReference>
<dbReference type="AlphaFoldDB" id="A0A3B0V9U9"/>
<dbReference type="Pfam" id="PF05973">
    <property type="entry name" value="Gp49"/>
    <property type="match status" value="1"/>
</dbReference>
<protein>
    <recommendedName>
        <fullName evidence="2">Type II toxin-antitoxin system RelE/ParE family toxin</fullName>
    </recommendedName>
</protein>
<evidence type="ECO:0008006" key="2">
    <source>
        <dbReference type="Google" id="ProtNLM"/>
    </source>
</evidence>
<sequence length="81" mass="9444">RIQQGFNPENWKPFKSVGTGVREIRISEDKGIFRVMYVARFSDAVYVLHAFQKKTRKTTKKDIDIAKARYAEVVRAQLGRK</sequence>
<accession>A0A3B0V9U9</accession>
<organism evidence="1">
    <name type="scientific">hydrothermal vent metagenome</name>
    <dbReference type="NCBI Taxonomy" id="652676"/>
    <lineage>
        <taxon>unclassified sequences</taxon>
        <taxon>metagenomes</taxon>
        <taxon>ecological metagenomes</taxon>
    </lineage>
</organism>
<gene>
    <name evidence="1" type="ORF">MNBD_CHLOROFLEXI01-2156</name>
</gene>
<dbReference type="EMBL" id="UOEU01000652">
    <property type="protein sequence ID" value="VAW37103.1"/>
    <property type="molecule type" value="Genomic_DNA"/>
</dbReference>
<reference evidence="1" key="1">
    <citation type="submission" date="2018-06" db="EMBL/GenBank/DDBJ databases">
        <authorList>
            <person name="Zhirakovskaya E."/>
        </authorList>
    </citation>
    <scope>NUCLEOTIDE SEQUENCE</scope>
</reference>